<dbReference type="PANTHER" id="PTHR48025:SF1">
    <property type="entry name" value="RRM DOMAIN-CONTAINING PROTEIN"/>
    <property type="match status" value="1"/>
</dbReference>
<evidence type="ECO:0000313" key="5">
    <source>
        <dbReference type="Proteomes" id="UP001159042"/>
    </source>
</evidence>
<comment type="caution">
    <text evidence="4">The sequence shown here is derived from an EMBL/GenBank/DDBJ whole genome shotgun (WGS) entry which is preliminary data.</text>
</comment>
<keyword evidence="1 2" id="KW-0694">RNA-binding</keyword>
<dbReference type="PANTHER" id="PTHR48025">
    <property type="entry name" value="OS02G0815200 PROTEIN"/>
    <property type="match status" value="1"/>
</dbReference>
<name>A0AAV8VTP1_9CUCU</name>
<dbReference type="SUPFAM" id="SSF54928">
    <property type="entry name" value="RNA-binding domain, RBD"/>
    <property type="match status" value="1"/>
</dbReference>
<gene>
    <name evidence="4" type="ORF">NQ315_005458</name>
</gene>
<sequence length="127" mass="14013">MSTTAKIPPITMSKLYVGNLPTETSENALRQLFLEQNLSCTSILVKRGGYAFVDCPDQSSADRAIDKLNGFNFNGSPLVVEPSVASGKKKPESLHEVSGHLYARTEIMRAIEDVLLLLFIVKLCTRR</sequence>
<dbReference type="Pfam" id="PF00076">
    <property type="entry name" value="RRM_1"/>
    <property type="match status" value="1"/>
</dbReference>
<dbReference type="PROSITE" id="PS50102">
    <property type="entry name" value="RRM"/>
    <property type="match status" value="1"/>
</dbReference>
<dbReference type="Gene3D" id="3.30.70.330">
    <property type="match status" value="1"/>
</dbReference>
<dbReference type="SMART" id="SM00360">
    <property type="entry name" value="RRM"/>
    <property type="match status" value="1"/>
</dbReference>
<accession>A0AAV8VTP1</accession>
<dbReference type="InterPro" id="IPR012677">
    <property type="entry name" value="Nucleotide-bd_a/b_plait_sf"/>
</dbReference>
<evidence type="ECO:0000256" key="2">
    <source>
        <dbReference type="PROSITE-ProRule" id="PRU00176"/>
    </source>
</evidence>
<evidence type="ECO:0000256" key="1">
    <source>
        <dbReference type="ARBA" id="ARBA00022884"/>
    </source>
</evidence>
<reference evidence="4 5" key="1">
    <citation type="journal article" date="2023" name="Insect Mol. Biol.">
        <title>Genome sequencing provides insights into the evolution of gene families encoding plant cell wall-degrading enzymes in longhorned beetles.</title>
        <authorList>
            <person name="Shin N.R."/>
            <person name="Okamura Y."/>
            <person name="Kirsch R."/>
            <person name="Pauchet Y."/>
        </authorList>
    </citation>
    <scope>NUCLEOTIDE SEQUENCE [LARGE SCALE GENOMIC DNA]</scope>
    <source>
        <strain evidence="4">EAD_L_NR</strain>
    </source>
</reference>
<organism evidence="4 5">
    <name type="scientific">Exocentrus adspersus</name>
    <dbReference type="NCBI Taxonomy" id="1586481"/>
    <lineage>
        <taxon>Eukaryota</taxon>
        <taxon>Metazoa</taxon>
        <taxon>Ecdysozoa</taxon>
        <taxon>Arthropoda</taxon>
        <taxon>Hexapoda</taxon>
        <taxon>Insecta</taxon>
        <taxon>Pterygota</taxon>
        <taxon>Neoptera</taxon>
        <taxon>Endopterygota</taxon>
        <taxon>Coleoptera</taxon>
        <taxon>Polyphaga</taxon>
        <taxon>Cucujiformia</taxon>
        <taxon>Chrysomeloidea</taxon>
        <taxon>Cerambycidae</taxon>
        <taxon>Lamiinae</taxon>
        <taxon>Acanthocinini</taxon>
        <taxon>Exocentrus</taxon>
    </lineage>
</organism>
<dbReference type="GO" id="GO:0005634">
    <property type="term" value="C:nucleus"/>
    <property type="evidence" value="ECO:0007669"/>
    <property type="project" value="TreeGrafter"/>
</dbReference>
<dbReference type="GO" id="GO:0003729">
    <property type="term" value="F:mRNA binding"/>
    <property type="evidence" value="ECO:0007669"/>
    <property type="project" value="TreeGrafter"/>
</dbReference>
<evidence type="ECO:0000259" key="3">
    <source>
        <dbReference type="PROSITE" id="PS50102"/>
    </source>
</evidence>
<dbReference type="EMBL" id="JANEYG010000033">
    <property type="protein sequence ID" value="KAJ8917412.1"/>
    <property type="molecule type" value="Genomic_DNA"/>
</dbReference>
<keyword evidence="5" id="KW-1185">Reference proteome</keyword>
<proteinExistence type="predicted"/>
<dbReference type="InterPro" id="IPR050502">
    <property type="entry name" value="Euk_RNA-bind_prot"/>
</dbReference>
<dbReference type="AlphaFoldDB" id="A0AAV8VTP1"/>
<dbReference type="CDD" id="cd12358">
    <property type="entry name" value="RRM1_VICKZ"/>
    <property type="match status" value="1"/>
</dbReference>
<feature type="domain" description="RRM" evidence="3">
    <location>
        <begin position="13"/>
        <end position="85"/>
    </location>
</feature>
<protein>
    <recommendedName>
        <fullName evidence="3">RRM domain-containing protein</fullName>
    </recommendedName>
</protein>
<dbReference type="Proteomes" id="UP001159042">
    <property type="component" value="Unassembled WGS sequence"/>
</dbReference>
<dbReference type="InterPro" id="IPR035979">
    <property type="entry name" value="RBD_domain_sf"/>
</dbReference>
<evidence type="ECO:0000313" key="4">
    <source>
        <dbReference type="EMBL" id="KAJ8917412.1"/>
    </source>
</evidence>
<dbReference type="InterPro" id="IPR000504">
    <property type="entry name" value="RRM_dom"/>
</dbReference>